<feature type="domain" description="Spore coat protein X/V" evidence="1">
    <location>
        <begin position="97"/>
        <end position="154"/>
    </location>
</feature>
<dbReference type="Pfam" id="PF07552">
    <property type="entry name" value="Coat_X"/>
    <property type="match status" value="2"/>
</dbReference>
<evidence type="ECO:0000313" key="2">
    <source>
        <dbReference type="EMBL" id="PLT28913.1"/>
    </source>
</evidence>
<dbReference type="AlphaFoldDB" id="A0A2N5M3Q6"/>
<dbReference type="GO" id="GO:0030435">
    <property type="term" value="P:sporulation resulting in formation of a cellular spore"/>
    <property type="evidence" value="ECO:0007669"/>
    <property type="project" value="InterPro"/>
</dbReference>
<dbReference type="GO" id="GO:0031160">
    <property type="term" value="C:spore wall"/>
    <property type="evidence" value="ECO:0007669"/>
    <property type="project" value="InterPro"/>
</dbReference>
<accession>A0A2N5M3Q6</accession>
<dbReference type="InterPro" id="IPR011428">
    <property type="entry name" value="Spore_coat_X/V"/>
</dbReference>
<gene>
    <name evidence="2" type="ORF">CUU66_16335</name>
</gene>
<dbReference type="EMBL" id="PGUY01000050">
    <property type="protein sequence ID" value="PLT28913.1"/>
    <property type="molecule type" value="Genomic_DNA"/>
</dbReference>
<feature type="domain" description="Spore coat protein X/V" evidence="1">
    <location>
        <begin position="33"/>
        <end position="90"/>
    </location>
</feature>
<sequence>MNQEYYRSAGNDVCNDRWSALDPTSNHPMCHEETVEQEAVQTKKEFQLSEELIFIKDSCDISVTTIDTKAAISLQAALQAAIVVLINISIADAGRAERVAQELLQSSQVKQITRQKTIIENSRNITVETLDTQVAVNIQILVQLLVALLVRLDIL</sequence>
<proteinExistence type="predicted"/>
<evidence type="ECO:0000259" key="1">
    <source>
        <dbReference type="Pfam" id="PF07552"/>
    </source>
</evidence>
<keyword evidence="2" id="KW-0946">Virion</keyword>
<protein>
    <submittedName>
        <fullName evidence="2">Spore coat protein</fullName>
    </submittedName>
</protein>
<evidence type="ECO:0000313" key="3">
    <source>
        <dbReference type="Proteomes" id="UP000234748"/>
    </source>
</evidence>
<keyword evidence="2" id="KW-0167">Capsid protein</keyword>
<keyword evidence="3" id="KW-1185">Reference proteome</keyword>
<dbReference type="RefSeq" id="WP_101644067.1">
    <property type="nucleotide sequence ID" value="NZ_PGUY01000050.1"/>
</dbReference>
<name>A0A2N5M3Q6_9BACI</name>
<organism evidence="2 3">
    <name type="scientific">Peribacillus deserti</name>
    <dbReference type="NCBI Taxonomy" id="673318"/>
    <lineage>
        <taxon>Bacteria</taxon>
        <taxon>Bacillati</taxon>
        <taxon>Bacillota</taxon>
        <taxon>Bacilli</taxon>
        <taxon>Bacillales</taxon>
        <taxon>Bacillaceae</taxon>
        <taxon>Peribacillus</taxon>
    </lineage>
</organism>
<dbReference type="Proteomes" id="UP000234748">
    <property type="component" value="Unassembled WGS sequence"/>
</dbReference>
<dbReference type="OrthoDB" id="2680713at2"/>
<reference evidence="2 3" key="1">
    <citation type="submission" date="2017-11" db="EMBL/GenBank/DDBJ databases">
        <title>Comparitive Functional Genomics of Dry Heat Resistant strains isolated from the Viking Spacecraft.</title>
        <authorList>
            <person name="Seuylemezian A."/>
            <person name="Cooper K."/>
            <person name="Vaishampayan P."/>
        </authorList>
    </citation>
    <scope>NUCLEOTIDE SEQUENCE [LARGE SCALE GENOMIC DNA]</scope>
    <source>
        <strain evidence="2 3">V1-29</strain>
    </source>
</reference>
<comment type="caution">
    <text evidence="2">The sequence shown here is derived from an EMBL/GenBank/DDBJ whole genome shotgun (WGS) entry which is preliminary data.</text>
</comment>